<feature type="region of interest" description="Disordered" evidence="5">
    <location>
        <begin position="1"/>
        <end position="30"/>
    </location>
</feature>
<keyword evidence="2" id="KW-0863">Zinc-finger</keyword>
<feature type="compositionally biased region" description="Basic residues" evidence="5">
    <location>
        <begin position="47"/>
        <end position="56"/>
    </location>
</feature>
<protein>
    <submittedName>
        <fullName evidence="8">Splicing factor 3A subunit 2</fullName>
    </submittedName>
</protein>
<sequence length="385" mass="43007">MDFQHRPGGKTGSGGVASSSESNRDRRERLRQLALETIDINKEQQHGVHHACRARRAAKEAKEAPAQPAPEKVKVEVKKFVKIGRPGYKVTKQRDTEMGQQSLLFQIDYPEIADGIMPRHRFMSAYEQRIEPPDRRWQYLLMAAEPYETIAFKVPSREIDKAEGKFWTHWNRETKQEAFLCPPCHPVGLHLQGPQVLPNCPPQLLESTLQHHRVAKPLTVPRMRTAPLSRLVLVLWVTGTLMGAGTPGEEALPGEPAGTGGLIFHQDWDWPAPQGLPPSSQRDSLCLVTLVGGSNGSSAPVQVMGALRGYEQAFLEAVHRAHWGPRDLATFGVCTPSHEHTALPLLQWLRVWLGEPRGQRLVVLHLEEGTSGPWLRLGRFLCCGP</sequence>
<evidence type="ECO:0000259" key="6">
    <source>
        <dbReference type="Pfam" id="PF04709"/>
    </source>
</evidence>
<feature type="region of interest" description="Disordered" evidence="5">
    <location>
        <begin position="44"/>
        <end position="70"/>
    </location>
</feature>
<gene>
    <name evidence="8" type="ORF">MDA_GLEAN10003968</name>
</gene>
<evidence type="ECO:0000313" key="9">
    <source>
        <dbReference type="Proteomes" id="UP000010556"/>
    </source>
</evidence>
<evidence type="ECO:0000256" key="3">
    <source>
        <dbReference type="ARBA" id="ARBA00022833"/>
    </source>
</evidence>
<proteinExistence type="predicted"/>
<dbReference type="GO" id="GO:0008270">
    <property type="term" value="F:zinc ion binding"/>
    <property type="evidence" value="ECO:0007669"/>
    <property type="project" value="UniProtKB-KW"/>
</dbReference>
<dbReference type="EMBL" id="KB108992">
    <property type="protein sequence ID" value="ELK28609.1"/>
    <property type="molecule type" value="Genomic_DNA"/>
</dbReference>
<feature type="domain" description="Anti-Mullerian hormone N-terminal" evidence="6">
    <location>
        <begin position="309"/>
        <end position="376"/>
    </location>
</feature>
<evidence type="ECO:0000256" key="1">
    <source>
        <dbReference type="ARBA" id="ARBA00022723"/>
    </source>
</evidence>
<dbReference type="InterPro" id="IPR052092">
    <property type="entry name" value="SF3A2"/>
</dbReference>
<dbReference type="GO" id="GO:0008406">
    <property type="term" value="P:gonad development"/>
    <property type="evidence" value="ECO:0007669"/>
    <property type="project" value="InterPro"/>
</dbReference>
<dbReference type="GO" id="GO:0000245">
    <property type="term" value="P:spliceosomal complex assembly"/>
    <property type="evidence" value="ECO:0007669"/>
    <property type="project" value="TreeGrafter"/>
</dbReference>
<dbReference type="GO" id="GO:0008083">
    <property type="term" value="F:growth factor activity"/>
    <property type="evidence" value="ECO:0007669"/>
    <property type="project" value="InterPro"/>
</dbReference>
<dbReference type="PANTHER" id="PTHR23205">
    <property type="entry name" value="SPLICING FACTOR 3A SUBUNIT 2"/>
    <property type="match status" value="1"/>
</dbReference>
<keyword evidence="3" id="KW-0862">Zinc</keyword>
<dbReference type="SMART" id="SM01050">
    <property type="entry name" value="CactinC_cactus"/>
    <property type="match status" value="1"/>
</dbReference>
<evidence type="ECO:0000256" key="5">
    <source>
        <dbReference type="SAM" id="MobiDB-lite"/>
    </source>
</evidence>
<keyword evidence="9" id="KW-1185">Reference proteome</keyword>
<dbReference type="Gene3D" id="2.60.40.2690">
    <property type="match status" value="1"/>
</dbReference>
<dbReference type="FunFam" id="2.60.40.2690:FF:000001">
    <property type="entry name" value="Splicing factor 3a, subunit 2"/>
    <property type="match status" value="1"/>
</dbReference>
<name>L5LQ99_MYODS</name>
<evidence type="ECO:0000256" key="2">
    <source>
        <dbReference type="ARBA" id="ARBA00022771"/>
    </source>
</evidence>
<reference evidence="9" key="1">
    <citation type="journal article" date="2013" name="Science">
        <title>Comparative analysis of bat genomes provides insight into the evolution of flight and immunity.</title>
        <authorList>
            <person name="Zhang G."/>
            <person name="Cowled C."/>
            <person name="Shi Z."/>
            <person name="Huang Z."/>
            <person name="Bishop-Lilly K.A."/>
            <person name="Fang X."/>
            <person name="Wynne J.W."/>
            <person name="Xiong Z."/>
            <person name="Baker M.L."/>
            <person name="Zhao W."/>
            <person name="Tachedjian M."/>
            <person name="Zhu Y."/>
            <person name="Zhou P."/>
            <person name="Jiang X."/>
            <person name="Ng J."/>
            <person name="Yang L."/>
            <person name="Wu L."/>
            <person name="Xiao J."/>
            <person name="Feng Y."/>
            <person name="Chen Y."/>
            <person name="Sun X."/>
            <person name="Zhang Y."/>
            <person name="Marsh G.A."/>
            <person name="Crameri G."/>
            <person name="Broder C.C."/>
            <person name="Frey K.G."/>
            <person name="Wang L.F."/>
            <person name="Wang J."/>
        </authorList>
    </citation>
    <scope>NUCLEOTIDE SEQUENCE [LARGE SCALE GENOMIC DNA]</scope>
</reference>
<dbReference type="GO" id="GO:0071013">
    <property type="term" value="C:catalytic step 2 spliceosome"/>
    <property type="evidence" value="ECO:0007669"/>
    <property type="project" value="TreeGrafter"/>
</dbReference>
<accession>L5LQ99</accession>
<keyword evidence="4" id="KW-0539">Nucleus</keyword>
<evidence type="ECO:0000256" key="4">
    <source>
        <dbReference type="ARBA" id="ARBA00023242"/>
    </source>
</evidence>
<evidence type="ECO:0000313" key="8">
    <source>
        <dbReference type="EMBL" id="ELK28609.1"/>
    </source>
</evidence>
<keyword evidence="1" id="KW-0479">Metal-binding</keyword>
<dbReference type="GO" id="GO:0005686">
    <property type="term" value="C:U2 snRNP"/>
    <property type="evidence" value="ECO:0007669"/>
    <property type="project" value="TreeGrafter"/>
</dbReference>
<dbReference type="Proteomes" id="UP000010556">
    <property type="component" value="Unassembled WGS sequence"/>
</dbReference>
<evidence type="ECO:0000259" key="7">
    <source>
        <dbReference type="Pfam" id="PF16835"/>
    </source>
</evidence>
<dbReference type="InterPro" id="IPR006799">
    <property type="entry name" value="AMH_N"/>
</dbReference>
<dbReference type="PANTHER" id="PTHR23205:SF0">
    <property type="entry name" value="SPLICING FACTOR 3A SUBUNIT 2"/>
    <property type="match status" value="1"/>
</dbReference>
<dbReference type="GO" id="GO:0071004">
    <property type="term" value="C:U2-type prespliceosome"/>
    <property type="evidence" value="ECO:0007669"/>
    <property type="project" value="TreeGrafter"/>
</dbReference>
<dbReference type="AlphaFoldDB" id="L5LQ99"/>
<dbReference type="Pfam" id="PF04709">
    <property type="entry name" value="AMH_N"/>
    <property type="match status" value="1"/>
</dbReference>
<feature type="domain" description="SF3A2" evidence="7">
    <location>
        <begin position="83"/>
        <end position="176"/>
    </location>
</feature>
<dbReference type="Pfam" id="PF16835">
    <property type="entry name" value="SF3A2"/>
    <property type="match status" value="1"/>
</dbReference>
<dbReference type="InterPro" id="IPR031781">
    <property type="entry name" value="SF3A2_dom"/>
</dbReference>
<organism evidence="8 9">
    <name type="scientific">Myotis davidii</name>
    <name type="common">David's myotis</name>
    <dbReference type="NCBI Taxonomy" id="225400"/>
    <lineage>
        <taxon>Eukaryota</taxon>
        <taxon>Metazoa</taxon>
        <taxon>Chordata</taxon>
        <taxon>Craniata</taxon>
        <taxon>Vertebrata</taxon>
        <taxon>Euteleostomi</taxon>
        <taxon>Mammalia</taxon>
        <taxon>Eutheria</taxon>
        <taxon>Laurasiatheria</taxon>
        <taxon>Chiroptera</taxon>
        <taxon>Yangochiroptera</taxon>
        <taxon>Vespertilionidae</taxon>
        <taxon>Myotis</taxon>
    </lineage>
</organism>